<evidence type="ECO:0000313" key="3">
    <source>
        <dbReference type="Proteomes" id="UP000625711"/>
    </source>
</evidence>
<dbReference type="AlphaFoldDB" id="A0A834MMN6"/>
<organism evidence="2 3">
    <name type="scientific">Rhynchophorus ferrugineus</name>
    <name type="common">Red palm weevil</name>
    <name type="synonym">Curculio ferrugineus</name>
    <dbReference type="NCBI Taxonomy" id="354439"/>
    <lineage>
        <taxon>Eukaryota</taxon>
        <taxon>Metazoa</taxon>
        <taxon>Ecdysozoa</taxon>
        <taxon>Arthropoda</taxon>
        <taxon>Hexapoda</taxon>
        <taxon>Insecta</taxon>
        <taxon>Pterygota</taxon>
        <taxon>Neoptera</taxon>
        <taxon>Endopterygota</taxon>
        <taxon>Coleoptera</taxon>
        <taxon>Polyphaga</taxon>
        <taxon>Cucujiformia</taxon>
        <taxon>Curculionidae</taxon>
        <taxon>Dryophthorinae</taxon>
        <taxon>Rhynchophorus</taxon>
    </lineage>
</organism>
<dbReference type="EMBL" id="JAACXV010000078">
    <property type="protein sequence ID" value="KAF7284354.1"/>
    <property type="molecule type" value="Genomic_DNA"/>
</dbReference>
<protein>
    <submittedName>
        <fullName evidence="2">Uncharacterized protein</fullName>
    </submittedName>
</protein>
<reference evidence="2" key="1">
    <citation type="submission" date="2020-08" db="EMBL/GenBank/DDBJ databases">
        <title>Genome sequencing and assembly of the red palm weevil Rhynchophorus ferrugineus.</title>
        <authorList>
            <person name="Dias G.B."/>
            <person name="Bergman C.M."/>
            <person name="Manee M."/>
        </authorList>
    </citation>
    <scope>NUCLEOTIDE SEQUENCE</scope>
    <source>
        <strain evidence="2">AA-2017</strain>
        <tissue evidence="2">Whole larva</tissue>
    </source>
</reference>
<feature type="compositionally biased region" description="Basic and acidic residues" evidence="1">
    <location>
        <begin position="1"/>
        <end position="14"/>
    </location>
</feature>
<evidence type="ECO:0000313" key="2">
    <source>
        <dbReference type="EMBL" id="KAF7284354.1"/>
    </source>
</evidence>
<name>A0A834MMN6_RHYFE</name>
<proteinExistence type="predicted"/>
<sequence length="145" mass="15892">MSTEDGERSGRPKEQINISPRNDQKHTDRLYGPSSSCLQIRSSSRNLQLYADANNEGIFTTGRAAHIYSQAVYCDLFGFIICRGPAYRAPATRLHVCGESANILDTVFVIIILFNIKTEHAKVAAVILSRAKLAASLASSSKLSF</sequence>
<feature type="region of interest" description="Disordered" evidence="1">
    <location>
        <begin position="1"/>
        <end position="33"/>
    </location>
</feature>
<keyword evidence="3" id="KW-1185">Reference proteome</keyword>
<evidence type="ECO:0000256" key="1">
    <source>
        <dbReference type="SAM" id="MobiDB-lite"/>
    </source>
</evidence>
<gene>
    <name evidence="2" type="ORF">GWI33_022142</name>
</gene>
<dbReference type="Proteomes" id="UP000625711">
    <property type="component" value="Unassembled WGS sequence"/>
</dbReference>
<comment type="caution">
    <text evidence="2">The sequence shown here is derived from an EMBL/GenBank/DDBJ whole genome shotgun (WGS) entry which is preliminary data.</text>
</comment>
<accession>A0A834MMN6</accession>